<comment type="subcellular location">
    <subcellularLocation>
        <location evidence="2">Cytoplasm</location>
    </subcellularLocation>
</comment>
<dbReference type="EMBL" id="NTFI01000003">
    <property type="protein sequence ID" value="PHQ25282.1"/>
    <property type="molecule type" value="Genomic_DNA"/>
</dbReference>
<comment type="similarity">
    <text evidence="3">Belongs to the FAD-dependent oxidoreductase family.</text>
</comment>
<keyword evidence="6" id="KW-0274">FAD</keyword>
<proteinExistence type="inferred from homology"/>
<keyword evidence="7" id="KW-0560">Oxidoreductase</keyword>
<evidence type="ECO:0000313" key="12">
    <source>
        <dbReference type="Proteomes" id="UP000229044"/>
    </source>
</evidence>
<feature type="domain" description="Rubredoxin binding" evidence="10">
    <location>
        <begin position="309"/>
        <end position="378"/>
    </location>
</feature>
<gene>
    <name evidence="11" type="ORF">CLH62_13155</name>
</gene>
<evidence type="ECO:0000256" key="6">
    <source>
        <dbReference type="ARBA" id="ARBA00022827"/>
    </source>
</evidence>
<comment type="cofactor">
    <cofactor evidence="1">
        <name>FAD</name>
        <dbReference type="ChEBI" id="CHEBI:57692"/>
    </cofactor>
</comment>
<dbReference type="InterPro" id="IPR036188">
    <property type="entry name" value="FAD/NAD-bd_sf"/>
</dbReference>
<evidence type="ECO:0000256" key="5">
    <source>
        <dbReference type="ARBA" id="ARBA00022630"/>
    </source>
</evidence>
<dbReference type="OrthoDB" id="9808980at2"/>
<dbReference type="GO" id="GO:0005737">
    <property type="term" value="C:cytoplasm"/>
    <property type="evidence" value="ECO:0007669"/>
    <property type="project" value="UniProtKB-SubCell"/>
</dbReference>
<dbReference type="Proteomes" id="UP000229044">
    <property type="component" value="Unassembled WGS sequence"/>
</dbReference>
<dbReference type="InterPro" id="IPR050260">
    <property type="entry name" value="FAD-bd_OxRdtase"/>
</dbReference>
<dbReference type="PRINTS" id="PR00368">
    <property type="entry name" value="FADPNR"/>
</dbReference>
<dbReference type="PANTHER" id="PTHR43429">
    <property type="entry name" value="PYRIDINE NUCLEOTIDE-DISULFIDE OXIDOREDUCTASE DOMAIN-CONTAINING"/>
    <property type="match status" value="1"/>
</dbReference>
<keyword evidence="8" id="KW-0520">NAD</keyword>
<dbReference type="Gene3D" id="3.50.50.60">
    <property type="entry name" value="FAD/NAD(P)-binding domain"/>
    <property type="match status" value="2"/>
</dbReference>
<reference evidence="11 12" key="1">
    <citation type="submission" date="2017-09" db="EMBL/GenBank/DDBJ databases">
        <title>The draft genome sequences of Marinobacter guineae M3B.</title>
        <authorList>
            <person name="Cao J."/>
        </authorList>
    </citation>
    <scope>NUCLEOTIDE SEQUENCE [LARGE SCALE GENOMIC DNA]</scope>
    <source>
        <strain evidence="11 12">M3B</strain>
    </source>
</reference>
<evidence type="ECO:0000259" key="10">
    <source>
        <dbReference type="Pfam" id="PF18113"/>
    </source>
</evidence>
<dbReference type="Pfam" id="PF07992">
    <property type="entry name" value="Pyr_redox_2"/>
    <property type="match status" value="1"/>
</dbReference>
<evidence type="ECO:0000256" key="3">
    <source>
        <dbReference type="ARBA" id="ARBA00006442"/>
    </source>
</evidence>
<dbReference type="SUPFAM" id="SSF51905">
    <property type="entry name" value="FAD/NAD(P)-binding domain"/>
    <property type="match status" value="1"/>
</dbReference>
<keyword evidence="4" id="KW-0963">Cytoplasm</keyword>
<protein>
    <submittedName>
        <fullName evidence="11">FAD-dependent oxidoreductase</fullName>
    </submittedName>
</protein>
<evidence type="ECO:0000256" key="1">
    <source>
        <dbReference type="ARBA" id="ARBA00001974"/>
    </source>
</evidence>
<comment type="caution">
    <text evidence="11">The sequence shown here is derived from an EMBL/GenBank/DDBJ whole genome shotgun (WGS) entry which is preliminary data.</text>
</comment>
<evidence type="ECO:0000256" key="4">
    <source>
        <dbReference type="ARBA" id="ARBA00022490"/>
    </source>
</evidence>
<evidence type="ECO:0000259" key="9">
    <source>
        <dbReference type="Pfam" id="PF07992"/>
    </source>
</evidence>
<name>A0A2G1VF27_9GAMM</name>
<dbReference type="GO" id="GO:0016491">
    <property type="term" value="F:oxidoreductase activity"/>
    <property type="evidence" value="ECO:0007669"/>
    <property type="project" value="UniProtKB-KW"/>
</dbReference>
<dbReference type="Pfam" id="PF18113">
    <property type="entry name" value="Rbx_binding"/>
    <property type="match status" value="1"/>
</dbReference>
<organism evidence="11 12">
    <name type="scientific">Marinobacter guineae</name>
    <dbReference type="NCBI Taxonomy" id="432303"/>
    <lineage>
        <taxon>Bacteria</taxon>
        <taxon>Pseudomonadati</taxon>
        <taxon>Pseudomonadota</taxon>
        <taxon>Gammaproteobacteria</taxon>
        <taxon>Pseudomonadales</taxon>
        <taxon>Marinobacteraceae</taxon>
        <taxon>Marinobacter</taxon>
    </lineage>
</organism>
<evidence type="ECO:0000256" key="7">
    <source>
        <dbReference type="ARBA" id="ARBA00023002"/>
    </source>
</evidence>
<dbReference type="InterPro" id="IPR041364">
    <property type="entry name" value="Rbx-bd"/>
</dbReference>
<evidence type="ECO:0000256" key="8">
    <source>
        <dbReference type="ARBA" id="ARBA00023027"/>
    </source>
</evidence>
<dbReference type="InterPro" id="IPR023753">
    <property type="entry name" value="FAD/NAD-binding_dom"/>
</dbReference>
<dbReference type="Gene3D" id="3.30.390.120">
    <property type="match status" value="1"/>
</dbReference>
<dbReference type="AlphaFoldDB" id="A0A2G1VF27"/>
<dbReference type="PANTHER" id="PTHR43429:SF3">
    <property type="entry name" value="NITRITE REDUCTASE [NAD(P)H]"/>
    <property type="match status" value="1"/>
</dbReference>
<evidence type="ECO:0000256" key="2">
    <source>
        <dbReference type="ARBA" id="ARBA00004496"/>
    </source>
</evidence>
<dbReference type="PRINTS" id="PR00411">
    <property type="entry name" value="PNDRDTASEI"/>
</dbReference>
<sequence length="384" mass="40430">MIEQAPIVIVGTGLSGYSLAREIRKLDKETPVIMVTADDGVSYSKPMLSTGLTKGKDAEGLAQGATDAMSEQLNVQIRAFSTVTGIDTRAHELVLGDERLAYSKLVLAWGADVIRLSLEGNGQEHVFSINDLMDYREFRKALGDGKRVAIMGAGLIGCEFANDLRNGGYEVDVIAPSEVVMPGLLPEVAANAVQQELENLGVGFHLGTVVDRIEQKGSGVALSLANGETLDADLVLSAVGLRPRIGLAGAAGIDTGRGITVNRALETSAPDVYALGDCAEVDGHVLLYVLPLMACARALAKTLTGERTEVSYGTMPVMIKTPCCPTAVCPPAPDAQGSWDVEQDGTNVKALFKSPDGEVLGFAVTGRFAVEKQALSREVPPIHG</sequence>
<keyword evidence="12" id="KW-1185">Reference proteome</keyword>
<keyword evidence="5" id="KW-0285">Flavoprotein</keyword>
<accession>A0A2G1VF27</accession>
<evidence type="ECO:0000313" key="11">
    <source>
        <dbReference type="EMBL" id="PHQ25282.1"/>
    </source>
</evidence>
<dbReference type="RefSeq" id="WP_099618589.1">
    <property type="nucleotide sequence ID" value="NZ_KZ319340.1"/>
</dbReference>
<feature type="domain" description="FAD/NAD(P)-binding" evidence="9">
    <location>
        <begin position="7"/>
        <end position="279"/>
    </location>
</feature>